<name>W9SZ61_9ROSA</name>
<gene>
    <name evidence="1" type="ORF">L484_012803</name>
</gene>
<proteinExistence type="predicted"/>
<accession>W9SZ61</accession>
<keyword evidence="2" id="KW-1185">Reference proteome</keyword>
<evidence type="ECO:0000313" key="2">
    <source>
        <dbReference type="Proteomes" id="UP000030645"/>
    </source>
</evidence>
<evidence type="ECO:0000313" key="1">
    <source>
        <dbReference type="EMBL" id="EXC33913.1"/>
    </source>
</evidence>
<sequence>MGVEIDGCGIFKSFSFSPAYLHLSGRPLLSLYAILFSPSRCSLLFRSRWASSWNRTSRNLNDSLLLRFLLRSPTLLRLYSSKSTKVTVAIPEVSHLGWGHWYTLRELEALTGSFSPLNVVRGH</sequence>
<dbReference type="AlphaFoldDB" id="W9SZ61"/>
<dbReference type="Proteomes" id="UP000030645">
    <property type="component" value="Unassembled WGS sequence"/>
</dbReference>
<organism evidence="1 2">
    <name type="scientific">Morus notabilis</name>
    <dbReference type="NCBI Taxonomy" id="981085"/>
    <lineage>
        <taxon>Eukaryota</taxon>
        <taxon>Viridiplantae</taxon>
        <taxon>Streptophyta</taxon>
        <taxon>Embryophyta</taxon>
        <taxon>Tracheophyta</taxon>
        <taxon>Spermatophyta</taxon>
        <taxon>Magnoliopsida</taxon>
        <taxon>eudicotyledons</taxon>
        <taxon>Gunneridae</taxon>
        <taxon>Pentapetalae</taxon>
        <taxon>rosids</taxon>
        <taxon>fabids</taxon>
        <taxon>Rosales</taxon>
        <taxon>Moraceae</taxon>
        <taxon>Moreae</taxon>
        <taxon>Morus</taxon>
    </lineage>
</organism>
<dbReference type="STRING" id="981085.W9SZ61"/>
<dbReference type="EMBL" id="KE346345">
    <property type="protein sequence ID" value="EXC33913.1"/>
    <property type="molecule type" value="Genomic_DNA"/>
</dbReference>
<reference evidence="2" key="1">
    <citation type="submission" date="2013-01" db="EMBL/GenBank/DDBJ databases">
        <title>Draft Genome Sequence of a Mulberry Tree, Morus notabilis C.K. Schneid.</title>
        <authorList>
            <person name="He N."/>
            <person name="Zhao S."/>
        </authorList>
    </citation>
    <scope>NUCLEOTIDE SEQUENCE</scope>
</reference>
<protein>
    <submittedName>
        <fullName evidence="1">Uncharacterized protein</fullName>
    </submittedName>
</protein>